<keyword evidence="5" id="KW-0812">Transmembrane</keyword>
<dbReference type="SUPFAM" id="SSF55846">
    <property type="entry name" value="N-acetylmuramoyl-L-alanine amidase-like"/>
    <property type="match status" value="1"/>
</dbReference>
<dbReference type="GO" id="GO:0045087">
    <property type="term" value="P:innate immune response"/>
    <property type="evidence" value="ECO:0007669"/>
    <property type="project" value="UniProtKB-KW"/>
</dbReference>
<dbReference type="InterPro" id="IPR002502">
    <property type="entry name" value="Amidase_domain"/>
</dbReference>
<protein>
    <submittedName>
        <fullName evidence="8">Peptidoglycan-recognition protein LE-like</fullName>
    </submittedName>
</protein>
<dbReference type="InterPro" id="IPR015510">
    <property type="entry name" value="PGRP"/>
</dbReference>
<accession>A0A6J1T4L1</accession>
<comment type="similarity">
    <text evidence="1">Belongs to the N-acetylmuramoyl-L-alanine amidase 2 family.</text>
</comment>
<dbReference type="OrthoDB" id="10001926at2759"/>
<dbReference type="PANTHER" id="PTHR11022:SF41">
    <property type="entry name" value="PEPTIDOGLYCAN-RECOGNITION PROTEIN LC-RELATED"/>
    <property type="match status" value="1"/>
</dbReference>
<dbReference type="CDD" id="cd06583">
    <property type="entry name" value="PGRP"/>
    <property type="match status" value="1"/>
</dbReference>
<dbReference type="Proteomes" id="UP000504606">
    <property type="component" value="Unplaced"/>
</dbReference>
<dbReference type="InterPro" id="IPR036505">
    <property type="entry name" value="Amidase/PGRP_sf"/>
</dbReference>
<dbReference type="GO" id="GO:0008270">
    <property type="term" value="F:zinc ion binding"/>
    <property type="evidence" value="ECO:0007669"/>
    <property type="project" value="InterPro"/>
</dbReference>
<evidence type="ECO:0000313" key="7">
    <source>
        <dbReference type="Proteomes" id="UP000504606"/>
    </source>
</evidence>
<evidence type="ECO:0000256" key="5">
    <source>
        <dbReference type="SAM" id="Phobius"/>
    </source>
</evidence>
<dbReference type="GO" id="GO:0009253">
    <property type="term" value="P:peptidoglycan catabolic process"/>
    <property type="evidence" value="ECO:0007669"/>
    <property type="project" value="InterPro"/>
</dbReference>
<evidence type="ECO:0000313" key="8">
    <source>
        <dbReference type="RefSeq" id="XP_026286555.1"/>
    </source>
</evidence>
<feature type="compositionally biased region" description="Low complexity" evidence="4">
    <location>
        <begin position="1"/>
        <end position="12"/>
    </location>
</feature>
<feature type="transmembrane region" description="Helical" evidence="5">
    <location>
        <begin position="230"/>
        <end position="253"/>
    </location>
</feature>
<name>A0A6J1T4L1_FRAOC</name>
<evidence type="ECO:0000256" key="2">
    <source>
        <dbReference type="ARBA" id="ARBA00022588"/>
    </source>
</evidence>
<evidence type="ECO:0000256" key="4">
    <source>
        <dbReference type="SAM" id="MobiDB-lite"/>
    </source>
</evidence>
<reference evidence="8" key="1">
    <citation type="submission" date="2025-08" db="UniProtKB">
        <authorList>
            <consortium name="RefSeq"/>
        </authorList>
    </citation>
    <scope>IDENTIFICATION</scope>
    <source>
        <tissue evidence="8">Whole organism</tissue>
    </source>
</reference>
<feature type="domain" description="Peptidoglycan recognition protein family" evidence="6">
    <location>
        <begin position="265"/>
        <end position="411"/>
    </location>
</feature>
<evidence type="ECO:0000256" key="3">
    <source>
        <dbReference type="ARBA" id="ARBA00022859"/>
    </source>
</evidence>
<dbReference type="GO" id="GO:0008745">
    <property type="term" value="F:N-acetylmuramoyl-L-alanine amidase activity"/>
    <property type="evidence" value="ECO:0007669"/>
    <property type="project" value="InterPro"/>
</dbReference>
<keyword evidence="5" id="KW-0472">Membrane</keyword>
<dbReference type="AlphaFoldDB" id="A0A6J1T4L1"/>
<keyword evidence="3" id="KW-0391">Immunity</keyword>
<dbReference type="InterPro" id="IPR006619">
    <property type="entry name" value="PGRP_domain_met/bac"/>
</dbReference>
<dbReference type="Pfam" id="PF01510">
    <property type="entry name" value="Amidase_2"/>
    <property type="match status" value="1"/>
</dbReference>
<dbReference type="GeneID" id="113212164"/>
<gene>
    <name evidence="8" type="primary">LOC113212164</name>
</gene>
<sequence length="451" mass="48299">MTGLSAPALAPVLPWPPPRRRSSDVPSLGSRDGCWLVDSTPSSGVACVLWDCPCPAPDLWGGRRVSARNSMLICTPSSDSNGENDSGDSGSSCSGGSCSGDSCSGSPSSSSFRGGSSCSDNVLVTPMDAKKVAHLAVTQSCARMAVGSVSMTNASAQIGNISNFNGPVTVVVGSAGGELDRAEDARPEPPQLPDRLHDKCPTVESAPALSQPDSQTSTARAFQRCRQPRVFLPGLAAAALALMLLAAAVFFSWGDAPHWEEEEHVNVVPRESWGARPARSSTAPLVPLWWAIVFHHTETDACLEREQCVKQVRELQREHMDVRAPALDDIEFNFLVGGDGAVYEGRGWDAVGRPLGGWHHESLSVAMIGTFHQRQPTAAQADAALRFVEWAMSDLERIRTDYRAAGACQFEDTDSPGARVMDMLVVWPHWWNHSTVDAPCIPMRKAQSALS</sequence>
<dbReference type="KEGG" id="foc:113212164"/>
<dbReference type="SMART" id="SM00701">
    <property type="entry name" value="PGRP"/>
    <property type="match status" value="1"/>
</dbReference>
<keyword evidence="7" id="KW-1185">Reference proteome</keyword>
<keyword evidence="5" id="KW-1133">Transmembrane helix</keyword>
<dbReference type="PANTHER" id="PTHR11022">
    <property type="entry name" value="PEPTIDOGLYCAN RECOGNITION PROTEIN"/>
    <property type="match status" value="1"/>
</dbReference>
<dbReference type="RefSeq" id="XP_026286555.1">
    <property type="nucleotide sequence ID" value="XM_026430770.2"/>
</dbReference>
<keyword evidence="2" id="KW-0399">Innate immunity</keyword>
<feature type="region of interest" description="Disordered" evidence="4">
    <location>
        <begin position="1"/>
        <end position="30"/>
    </location>
</feature>
<organism evidence="7 8">
    <name type="scientific">Frankliniella occidentalis</name>
    <name type="common">Western flower thrips</name>
    <name type="synonym">Euthrips occidentalis</name>
    <dbReference type="NCBI Taxonomy" id="133901"/>
    <lineage>
        <taxon>Eukaryota</taxon>
        <taxon>Metazoa</taxon>
        <taxon>Ecdysozoa</taxon>
        <taxon>Arthropoda</taxon>
        <taxon>Hexapoda</taxon>
        <taxon>Insecta</taxon>
        <taxon>Pterygota</taxon>
        <taxon>Neoptera</taxon>
        <taxon>Paraneoptera</taxon>
        <taxon>Thysanoptera</taxon>
        <taxon>Terebrantia</taxon>
        <taxon>Thripoidea</taxon>
        <taxon>Thripidae</taxon>
        <taxon>Frankliniella</taxon>
    </lineage>
</organism>
<evidence type="ECO:0000259" key="6">
    <source>
        <dbReference type="SMART" id="SM00701"/>
    </source>
</evidence>
<dbReference type="Gene3D" id="3.40.80.10">
    <property type="entry name" value="Peptidoglycan recognition protein-like"/>
    <property type="match status" value="1"/>
</dbReference>
<proteinExistence type="inferred from homology"/>
<evidence type="ECO:0000256" key="1">
    <source>
        <dbReference type="ARBA" id="ARBA00007553"/>
    </source>
</evidence>